<feature type="region of interest" description="Disordered" evidence="1">
    <location>
        <begin position="1"/>
        <end position="23"/>
    </location>
</feature>
<dbReference type="Proteomes" id="UP000245119">
    <property type="component" value="Linkage Group LG12"/>
</dbReference>
<sequence length="125" mass="14632">MQKEDEKMKDHARQHISKAQEELLRPQQRDTCMTLSASISYLCSPEEKRVYLPASFQRPLSENPGRELTSQSSRRLGALQARWLSLDALEDIRIRLQQYRLFFKVSQTDKISSTFLQSFPNGQER</sequence>
<evidence type="ECO:0000313" key="2">
    <source>
        <dbReference type="EMBL" id="PVD20867.1"/>
    </source>
</evidence>
<evidence type="ECO:0000313" key="3">
    <source>
        <dbReference type="Proteomes" id="UP000245119"/>
    </source>
</evidence>
<organism evidence="2 3">
    <name type="scientific">Pomacea canaliculata</name>
    <name type="common">Golden apple snail</name>
    <dbReference type="NCBI Taxonomy" id="400727"/>
    <lineage>
        <taxon>Eukaryota</taxon>
        <taxon>Metazoa</taxon>
        <taxon>Spiralia</taxon>
        <taxon>Lophotrochozoa</taxon>
        <taxon>Mollusca</taxon>
        <taxon>Gastropoda</taxon>
        <taxon>Caenogastropoda</taxon>
        <taxon>Architaenioglossa</taxon>
        <taxon>Ampullarioidea</taxon>
        <taxon>Ampullariidae</taxon>
        <taxon>Pomacea</taxon>
    </lineage>
</organism>
<reference evidence="2 3" key="1">
    <citation type="submission" date="2018-04" db="EMBL/GenBank/DDBJ databases">
        <title>The genome of golden apple snail Pomacea canaliculata provides insight into stress tolerance and invasive adaptation.</title>
        <authorList>
            <person name="Liu C."/>
            <person name="Liu B."/>
            <person name="Ren Y."/>
            <person name="Zhang Y."/>
            <person name="Wang H."/>
            <person name="Li S."/>
            <person name="Jiang F."/>
            <person name="Yin L."/>
            <person name="Zhang G."/>
            <person name="Qian W."/>
            <person name="Fan W."/>
        </authorList>
    </citation>
    <scope>NUCLEOTIDE SEQUENCE [LARGE SCALE GENOMIC DNA]</scope>
    <source>
        <strain evidence="2">SZHN2017</strain>
        <tissue evidence="2">Muscle</tissue>
    </source>
</reference>
<protein>
    <submittedName>
        <fullName evidence="2">Uncharacterized protein</fullName>
    </submittedName>
</protein>
<evidence type="ECO:0000256" key="1">
    <source>
        <dbReference type="SAM" id="MobiDB-lite"/>
    </source>
</evidence>
<gene>
    <name evidence="2" type="ORF">C0Q70_19029</name>
</gene>
<keyword evidence="3" id="KW-1185">Reference proteome</keyword>
<accession>A0A2T7NI61</accession>
<comment type="caution">
    <text evidence="2">The sequence shown here is derived from an EMBL/GenBank/DDBJ whole genome shotgun (WGS) entry which is preliminary data.</text>
</comment>
<name>A0A2T7NI61_POMCA</name>
<dbReference type="AlphaFoldDB" id="A0A2T7NI61"/>
<proteinExistence type="predicted"/>
<dbReference type="EMBL" id="PZQS01000012">
    <property type="protein sequence ID" value="PVD20867.1"/>
    <property type="molecule type" value="Genomic_DNA"/>
</dbReference>